<evidence type="ECO:0000313" key="4">
    <source>
        <dbReference type="Proteomes" id="UP000546464"/>
    </source>
</evidence>
<keyword evidence="4" id="KW-1185">Reference proteome</keyword>
<dbReference type="Proteomes" id="UP000546464">
    <property type="component" value="Unassembled WGS sequence"/>
</dbReference>
<reference evidence="3 4" key="1">
    <citation type="submission" date="2020-07" db="EMBL/GenBank/DDBJ databases">
        <authorList>
            <person name="Feng X."/>
        </authorList>
    </citation>
    <scope>NUCLEOTIDE SEQUENCE [LARGE SCALE GENOMIC DNA]</scope>
    <source>
        <strain evidence="3 4">JCM31066</strain>
    </source>
</reference>
<proteinExistence type="predicted"/>
<name>A0A842HAP6_9BACT</name>
<keyword evidence="1" id="KW-0175">Coiled coil</keyword>
<evidence type="ECO:0000256" key="1">
    <source>
        <dbReference type="SAM" id="Coils"/>
    </source>
</evidence>
<protein>
    <submittedName>
        <fullName evidence="3">Uncharacterized protein</fullName>
    </submittedName>
</protein>
<feature type="region of interest" description="Disordered" evidence="2">
    <location>
        <begin position="96"/>
        <end position="121"/>
    </location>
</feature>
<organism evidence="3 4">
    <name type="scientific">Ruficoccus amylovorans</name>
    <dbReference type="NCBI Taxonomy" id="1804625"/>
    <lineage>
        <taxon>Bacteria</taxon>
        <taxon>Pseudomonadati</taxon>
        <taxon>Verrucomicrobiota</taxon>
        <taxon>Opitutia</taxon>
        <taxon>Puniceicoccales</taxon>
        <taxon>Cerasicoccaceae</taxon>
        <taxon>Ruficoccus</taxon>
    </lineage>
</organism>
<dbReference type="RefSeq" id="WP_185673811.1">
    <property type="nucleotide sequence ID" value="NZ_JACHVB010000011.1"/>
</dbReference>
<sequence>MTLEEKLTAAEARIAELETQLEAERATVTTLREQLTQAETSQAEESALVTQLQGDLKQARQQHQDAQATVERLQSEAKTAEARAAEICASVGVEPQPVTAQGAPETGDLTEQLKAQKTPAEQTAFWRKYKDKILGH</sequence>
<dbReference type="AlphaFoldDB" id="A0A842HAP6"/>
<comment type="caution">
    <text evidence="3">The sequence shown here is derived from an EMBL/GenBank/DDBJ whole genome shotgun (WGS) entry which is preliminary data.</text>
</comment>
<feature type="coiled-coil region" evidence="1">
    <location>
        <begin position="7"/>
        <end position="90"/>
    </location>
</feature>
<accession>A0A842HAP6</accession>
<evidence type="ECO:0000313" key="3">
    <source>
        <dbReference type="EMBL" id="MBC2592796.1"/>
    </source>
</evidence>
<gene>
    <name evidence="3" type="ORF">H5P28_00835</name>
</gene>
<dbReference type="EMBL" id="JACHVB010000011">
    <property type="protein sequence ID" value="MBC2592796.1"/>
    <property type="molecule type" value="Genomic_DNA"/>
</dbReference>
<dbReference type="Gene3D" id="1.20.5.1700">
    <property type="match status" value="1"/>
</dbReference>
<evidence type="ECO:0000256" key="2">
    <source>
        <dbReference type="SAM" id="MobiDB-lite"/>
    </source>
</evidence>